<dbReference type="Proteomes" id="UP001165367">
    <property type="component" value="Unassembled WGS sequence"/>
</dbReference>
<dbReference type="InterPro" id="IPR051271">
    <property type="entry name" value="2C-system_Tx_regulators"/>
</dbReference>
<dbReference type="InterPro" id="IPR001789">
    <property type="entry name" value="Sig_transdc_resp-reg_receiver"/>
</dbReference>
<dbReference type="SMART" id="SM00448">
    <property type="entry name" value="REC"/>
    <property type="match status" value="1"/>
</dbReference>
<evidence type="ECO:0000313" key="5">
    <source>
        <dbReference type="Proteomes" id="UP001165367"/>
    </source>
</evidence>
<protein>
    <submittedName>
        <fullName evidence="4">LytTR family DNA-binding domain-containing protein</fullName>
    </submittedName>
</protein>
<organism evidence="4 5">
    <name type="scientific">Terrimonas ginsenosidimutans</name>
    <dbReference type="NCBI Taxonomy" id="2908004"/>
    <lineage>
        <taxon>Bacteria</taxon>
        <taxon>Pseudomonadati</taxon>
        <taxon>Bacteroidota</taxon>
        <taxon>Chitinophagia</taxon>
        <taxon>Chitinophagales</taxon>
        <taxon>Chitinophagaceae</taxon>
        <taxon>Terrimonas</taxon>
    </lineage>
</organism>
<dbReference type="RefSeq" id="WP_237868765.1">
    <property type="nucleotide sequence ID" value="NZ_JAKLTR010000002.1"/>
</dbReference>
<dbReference type="Gene3D" id="2.40.50.1020">
    <property type="entry name" value="LytTr DNA-binding domain"/>
    <property type="match status" value="1"/>
</dbReference>
<dbReference type="Pfam" id="PF00072">
    <property type="entry name" value="Response_reg"/>
    <property type="match status" value="1"/>
</dbReference>
<evidence type="ECO:0000313" key="4">
    <source>
        <dbReference type="EMBL" id="MCG2613516.1"/>
    </source>
</evidence>
<dbReference type="GO" id="GO:0003677">
    <property type="term" value="F:DNA binding"/>
    <property type="evidence" value="ECO:0007669"/>
    <property type="project" value="UniProtKB-KW"/>
</dbReference>
<keyword evidence="5" id="KW-1185">Reference proteome</keyword>
<dbReference type="Pfam" id="PF04397">
    <property type="entry name" value="LytTR"/>
    <property type="match status" value="1"/>
</dbReference>
<dbReference type="InterPro" id="IPR007492">
    <property type="entry name" value="LytTR_DNA-bd_dom"/>
</dbReference>
<feature type="modified residue" description="4-aspartylphosphate" evidence="1">
    <location>
        <position position="55"/>
    </location>
</feature>
<dbReference type="PROSITE" id="PS50110">
    <property type="entry name" value="RESPONSE_REGULATORY"/>
    <property type="match status" value="1"/>
</dbReference>
<dbReference type="InterPro" id="IPR011006">
    <property type="entry name" value="CheY-like_superfamily"/>
</dbReference>
<proteinExistence type="predicted"/>
<name>A0ABS9KMH0_9BACT</name>
<accession>A0ABS9KMH0</accession>
<dbReference type="SUPFAM" id="SSF52172">
    <property type="entry name" value="CheY-like"/>
    <property type="match status" value="1"/>
</dbReference>
<dbReference type="PANTHER" id="PTHR45526">
    <property type="entry name" value="TRANSCRIPTIONAL REGULATORY PROTEIN DPIA"/>
    <property type="match status" value="1"/>
</dbReference>
<reference evidence="4" key="1">
    <citation type="submission" date="2022-01" db="EMBL/GenBank/DDBJ databases">
        <authorList>
            <person name="Jo J.-H."/>
            <person name="Im W.-T."/>
        </authorList>
    </citation>
    <scope>NUCLEOTIDE SEQUENCE</scope>
    <source>
        <strain evidence="4">NA20</strain>
    </source>
</reference>
<comment type="caution">
    <text evidence="4">The sequence shown here is derived from an EMBL/GenBank/DDBJ whole genome shotgun (WGS) entry which is preliminary data.</text>
</comment>
<gene>
    <name evidence="4" type="ORF">LZZ85_04460</name>
</gene>
<evidence type="ECO:0000259" key="3">
    <source>
        <dbReference type="PROSITE" id="PS50930"/>
    </source>
</evidence>
<evidence type="ECO:0000256" key="1">
    <source>
        <dbReference type="PROSITE-ProRule" id="PRU00169"/>
    </source>
</evidence>
<dbReference type="PANTHER" id="PTHR45526:SF1">
    <property type="entry name" value="TRANSCRIPTIONAL REGULATORY PROTEIN DCUR-RELATED"/>
    <property type="match status" value="1"/>
</dbReference>
<evidence type="ECO:0000259" key="2">
    <source>
        <dbReference type="PROSITE" id="PS50110"/>
    </source>
</evidence>
<sequence length="240" mass="27404">MKLRCLLVDDEPPALKVLATYISSLNDMEIVGQCRNAIEALGVLRHKTVDIIFLDIKMPSIIGTDFLKNLSHPPKVIFVTAYREYAIDGFELDAVDYLVKPVSFERFFKAISKLNRMMGREMSLTAINETPDPAAFIYLKVDRDMKKVFVNEIEYVESWKDYVKIFLTGGRHLLVKRAISVIENILSDHKFVRVHRSYIVSLSKISGYNALAVQVGQCQIPIGRLYKQSVMERLQGRESA</sequence>
<dbReference type="PROSITE" id="PS50930">
    <property type="entry name" value="HTH_LYTTR"/>
    <property type="match status" value="1"/>
</dbReference>
<dbReference type="SMART" id="SM00850">
    <property type="entry name" value="LytTR"/>
    <property type="match status" value="1"/>
</dbReference>
<feature type="domain" description="Response regulatory" evidence="2">
    <location>
        <begin position="4"/>
        <end position="115"/>
    </location>
</feature>
<feature type="domain" description="HTH LytTR-type" evidence="3">
    <location>
        <begin position="137"/>
        <end position="205"/>
    </location>
</feature>
<dbReference type="EMBL" id="JAKLTR010000002">
    <property type="protein sequence ID" value="MCG2613516.1"/>
    <property type="molecule type" value="Genomic_DNA"/>
</dbReference>
<keyword evidence="4" id="KW-0238">DNA-binding</keyword>
<keyword evidence="1" id="KW-0597">Phosphoprotein</keyword>
<dbReference type="Gene3D" id="3.40.50.2300">
    <property type="match status" value="1"/>
</dbReference>